<reference evidence="1" key="1">
    <citation type="submission" date="2020-04" db="EMBL/GenBank/DDBJ databases">
        <title>A chromosome-scale assembly and high-density genetic map of the yellow drum (Nibea albiflora) genome.</title>
        <authorList>
            <person name="Xu D."/>
            <person name="Zhang W."/>
            <person name="Chen R."/>
            <person name="Tan P."/>
            <person name="Wang L."/>
            <person name="Song H."/>
            <person name="Tian L."/>
            <person name="Zhu Q."/>
            <person name="Wang B."/>
        </authorList>
    </citation>
    <scope>NUCLEOTIDE SEQUENCE</scope>
    <source>
        <strain evidence="1">ZJHYS-2018</strain>
    </source>
</reference>
<evidence type="ECO:0000313" key="2">
    <source>
        <dbReference type="Proteomes" id="UP000805704"/>
    </source>
</evidence>
<gene>
    <name evidence="1" type="ORF">GBF38_009275</name>
</gene>
<dbReference type="EMBL" id="CM024791">
    <property type="protein sequence ID" value="KAG8004327.1"/>
    <property type="molecule type" value="Genomic_DNA"/>
</dbReference>
<dbReference type="Proteomes" id="UP000805704">
    <property type="component" value="Chromosome 3"/>
</dbReference>
<organism evidence="1 2">
    <name type="scientific">Nibea albiflora</name>
    <name type="common">Yellow drum</name>
    <name type="synonym">Corvina albiflora</name>
    <dbReference type="NCBI Taxonomy" id="240163"/>
    <lineage>
        <taxon>Eukaryota</taxon>
        <taxon>Metazoa</taxon>
        <taxon>Chordata</taxon>
        <taxon>Craniata</taxon>
        <taxon>Vertebrata</taxon>
        <taxon>Euteleostomi</taxon>
        <taxon>Actinopterygii</taxon>
        <taxon>Neopterygii</taxon>
        <taxon>Teleostei</taxon>
        <taxon>Neoteleostei</taxon>
        <taxon>Acanthomorphata</taxon>
        <taxon>Eupercaria</taxon>
        <taxon>Sciaenidae</taxon>
        <taxon>Nibea</taxon>
    </lineage>
</organism>
<feature type="non-terminal residue" evidence="1">
    <location>
        <position position="1"/>
    </location>
</feature>
<name>A0ACB7EQ38_NIBAL</name>
<proteinExistence type="predicted"/>
<keyword evidence="2" id="KW-1185">Reference proteome</keyword>
<evidence type="ECO:0000313" key="1">
    <source>
        <dbReference type="EMBL" id="KAG8004327.1"/>
    </source>
</evidence>
<comment type="caution">
    <text evidence="1">The sequence shown here is derived from an EMBL/GenBank/DDBJ whole genome shotgun (WGS) entry which is preliminary data.</text>
</comment>
<accession>A0ACB7EQ38</accession>
<sequence length="98" mass="11016">DDQSDHTDLHDGSSEACGDYVQVLDSLRGRHRDCDSLRVVHEVSLTTHRRPYRRLKGAESVSSRQNRSCANRQCNRAQQPLWTYGRGAESEEDADGGS</sequence>
<protein>
    <submittedName>
        <fullName evidence="1">Uncharacterized protein</fullName>
    </submittedName>
</protein>